<keyword evidence="9" id="KW-1185">Reference proteome</keyword>
<dbReference type="PANTHER" id="PTHR43133:SF50">
    <property type="entry name" value="ECF RNA POLYMERASE SIGMA FACTOR SIGM"/>
    <property type="match status" value="1"/>
</dbReference>
<dbReference type="GO" id="GO:0003677">
    <property type="term" value="F:DNA binding"/>
    <property type="evidence" value="ECO:0007669"/>
    <property type="project" value="UniProtKB-KW"/>
</dbReference>
<dbReference type="Proteomes" id="UP000460272">
    <property type="component" value="Unassembled WGS sequence"/>
</dbReference>
<dbReference type="InterPro" id="IPR039425">
    <property type="entry name" value="RNA_pol_sigma-70-like"/>
</dbReference>
<evidence type="ECO:0000256" key="3">
    <source>
        <dbReference type="ARBA" id="ARBA00023082"/>
    </source>
</evidence>
<feature type="domain" description="RNA polymerase sigma factor 70 region 4 type 2" evidence="7">
    <location>
        <begin position="100"/>
        <end position="151"/>
    </location>
</feature>
<dbReference type="GO" id="GO:0006352">
    <property type="term" value="P:DNA-templated transcription initiation"/>
    <property type="evidence" value="ECO:0007669"/>
    <property type="project" value="InterPro"/>
</dbReference>
<protein>
    <submittedName>
        <fullName evidence="8">Sigma-70 family RNA polymerase sigma factor</fullName>
    </submittedName>
</protein>
<dbReference type="InterPro" id="IPR013325">
    <property type="entry name" value="RNA_pol_sigma_r2"/>
</dbReference>
<dbReference type="InterPro" id="IPR014284">
    <property type="entry name" value="RNA_pol_sigma-70_dom"/>
</dbReference>
<evidence type="ECO:0000256" key="1">
    <source>
        <dbReference type="ARBA" id="ARBA00010641"/>
    </source>
</evidence>
<dbReference type="AlphaFoldDB" id="A0A6P2BX71"/>
<dbReference type="PANTHER" id="PTHR43133">
    <property type="entry name" value="RNA POLYMERASE ECF-TYPE SIGMA FACTO"/>
    <property type="match status" value="1"/>
</dbReference>
<dbReference type="InterPro" id="IPR013324">
    <property type="entry name" value="RNA_pol_sigma_r3/r4-like"/>
</dbReference>
<evidence type="ECO:0000256" key="5">
    <source>
        <dbReference type="ARBA" id="ARBA00023163"/>
    </source>
</evidence>
<name>A0A6P2BX71_9ACTN</name>
<dbReference type="Pfam" id="PF04542">
    <property type="entry name" value="Sigma70_r2"/>
    <property type="match status" value="1"/>
</dbReference>
<dbReference type="Gene3D" id="1.10.10.10">
    <property type="entry name" value="Winged helix-like DNA-binding domain superfamily/Winged helix DNA-binding domain"/>
    <property type="match status" value="1"/>
</dbReference>
<dbReference type="OrthoDB" id="2046835at2"/>
<evidence type="ECO:0000256" key="4">
    <source>
        <dbReference type="ARBA" id="ARBA00023125"/>
    </source>
</evidence>
<keyword evidence="5" id="KW-0804">Transcription</keyword>
<comment type="similarity">
    <text evidence="1">Belongs to the sigma-70 factor family. ECF subfamily.</text>
</comment>
<keyword evidence="3" id="KW-0731">Sigma factor</keyword>
<organism evidence="8 9">
    <name type="scientific">Trebonia kvetii</name>
    <dbReference type="NCBI Taxonomy" id="2480626"/>
    <lineage>
        <taxon>Bacteria</taxon>
        <taxon>Bacillati</taxon>
        <taxon>Actinomycetota</taxon>
        <taxon>Actinomycetes</taxon>
        <taxon>Streptosporangiales</taxon>
        <taxon>Treboniaceae</taxon>
        <taxon>Trebonia</taxon>
    </lineage>
</organism>
<keyword evidence="4" id="KW-0238">DNA-binding</keyword>
<reference evidence="8 9" key="1">
    <citation type="submission" date="2018-11" db="EMBL/GenBank/DDBJ databases">
        <title>Trebonia kvetii gen.nov., sp.nov., a novel acidophilic actinobacterium, and proposal of the new actinobacterial family Treboniaceae fam. nov.</title>
        <authorList>
            <person name="Rapoport D."/>
            <person name="Sagova-Mareckova M."/>
            <person name="Sedlacek I."/>
            <person name="Provaznik J."/>
            <person name="Kralova S."/>
            <person name="Pavlinic D."/>
            <person name="Benes V."/>
            <person name="Kopecky J."/>
        </authorList>
    </citation>
    <scope>NUCLEOTIDE SEQUENCE [LARGE SCALE GENOMIC DNA]</scope>
    <source>
        <strain evidence="8 9">15Tr583</strain>
    </source>
</reference>
<keyword evidence="2" id="KW-0805">Transcription regulation</keyword>
<dbReference type="Gene3D" id="1.10.1740.10">
    <property type="match status" value="1"/>
</dbReference>
<feature type="domain" description="RNA polymerase sigma-70 region 2" evidence="6">
    <location>
        <begin position="4"/>
        <end position="69"/>
    </location>
</feature>
<dbReference type="GO" id="GO:0016987">
    <property type="term" value="F:sigma factor activity"/>
    <property type="evidence" value="ECO:0007669"/>
    <property type="project" value="UniProtKB-KW"/>
</dbReference>
<dbReference type="InterPro" id="IPR036388">
    <property type="entry name" value="WH-like_DNA-bd_sf"/>
</dbReference>
<dbReference type="EMBL" id="RPFW01000005">
    <property type="protein sequence ID" value="TVZ02765.1"/>
    <property type="molecule type" value="Genomic_DNA"/>
</dbReference>
<evidence type="ECO:0000256" key="2">
    <source>
        <dbReference type="ARBA" id="ARBA00023015"/>
    </source>
</evidence>
<dbReference type="Pfam" id="PF08281">
    <property type="entry name" value="Sigma70_r4_2"/>
    <property type="match status" value="1"/>
</dbReference>
<evidence type="ECO:0000259" key="7">
    <source>
        <dbReference type="Pfam" id="PF08281"/>
    </source>
</evidence>
<dbReference type="InterPro" id="IPR007627">
    <property type="entry name" value="RNA_pol_sigma70_r2"/>
</dbReference>
<dbReference type="SUPFAM" id="SSF88946">
    <property type="entry name" value="Sigma2 domain of RNA polymerase sigma factors"/>
    <property type="match status" value="1"/>
</dbReference>
<dbReference type="InterPro" id="IPR013249">
    <property type="entry name" value="RNA_pol_sigma70_r4_t2"/>
</dbReference>
<gene>
    <name evidence="8" type="ORF">EAS64_28220</name>
</gene>
<dbReference type="SUPFAM" id="SSF88659">
    <property type="entry name" value="Sigma3 and sigma4 domains of RNA polymerase sigma factors"/>
    <property type="match status" value="1"/>
</dbReference>
<evidence type="ECO:0000259" key="6">
    <source>
        <dbReference type="Pfam" id="PF04542"/>
    </source>
</evidence>
<dbReference type="NCBIfam" id="TIGR02937">
    <property type="entry name" value="sigma70-ECF"/>
    <property type="match status" value="1"/>
</dbReference>
<proteinExistence type="inferred from homology"/>
<evidence type="ECO:0000313" key="8">
    <source>
        <dbReference type="EMBL" id="TVZ02765.1"/>
    </source>
</evidence>
<accession>A0A6P2BX71</accession>
<sequence length="160" mass="17660">MSALFEAHALGLVKFAKVMLGDQSIAEDIVQDAFVGMYRKWGSLHNRDKALGYLRASVLNACRTAHRNRIRRDRALFLAPDPGNMVSAEESALVGEANREALAALRALPARQREAVVLRHYLGLTEEETAQVMKVTKGTVKSATSRGLSTLTRILREEAE</sequence>
<evidence type="ECO:0000313" key="9">
    <source>
        <dbReference type="Proteomes" id="UP000460272"/>
    </source>
</evidence>
<comment type="caution">
    <text evidence="8">The sequence shown here is derived from an EMBL/GenBank/DDBJ whole genome shotgun (WGS) entry which is preliminary data.</text>
</comment>